<feature type="region of interest" description="Disordered" evidence="1">
    <location>
        <begin position="48"/>
        <end position="74"/>
    </location>
</feature>
<sequence>MGVVRANKSGPAKGYTEALEHRLRETETALVRLWMAASKDAIEGAFKQEDLLPESYSPGRTAPDKSSAVTQWDDFPLRSARDVDKWAREVKGASKLSDGASVRHESVTADSSPKEPDPPDHHSFQDTGLSSELPSTPPTSTAMFEPSGHNVEFDQEGGVQSPFSHRSGLHNRRQDSDDGLHSGNGPQNSRKRLRLSQDFRDQYLW</sequence>
<protein>
    <submittedName>
        <fullName evidence="2">Uncharacterized protein</fullName>
    </submittedName>
</protein>
<reference evidence="2 3" key="1">
    <citation type="journal article" date="2025" name="Microbiol. Resour. Announc.">
        <title>Draft genome sequences for Neonectria magnoliae and Neonectria punicea, canker pathogens of Liriodendron tulipifera and Acer saccharum in West Virginia.</title>
        <authorList>
            <person name="Petronek H.M."/>
            <person name="Kasson M.T."/>
            <person name="Metheny A.M."/>
            <person name="Stauder C.M."/>
            <person name="Lovett B."/>
            <person name="Lynch S.C."/>
            <person name="Garnas J.R."/>
            <person name="Kasson L.R."/>
            <person name="Stajich J.E."/>
        </authorList>
    </citation>
    <scope>NUCLEOTIDE SEQUENCE [LARGE SCALE GENOMIC DNA]</scope>
    <source>
        <strain evidence="2 3">NRRL 64653</strain>
    </source>
</reference>
<evidence type="ECO:0000313" key="3">
    <source>
        <dbReference type="Proteomes" id="UP001498476"/>
    </source>
</evidence>
<feature type="region of interest" description="Disordered" evidence="1">
    <location>
        <begin position="92"/>
        <end position="205"/>
    </location>
</feature>
<proteinExistence type="predicted"/>
<gene>
    <name evidence="2" type="ORF">QQX98_011592</name>
</gene>
<evidence type="ECO:0000256" key="1">
    <source>
        <dbReference type="SAM" id="MobiDB-lite"/>
    </source>
</evidence>
<keyword evidence="3" id="KW-1185">Reference proteome</keyword>
<feature type="compositionally biased region" description="Basic and acidic residues" evidence="1">
    <location>
        <begin position="195"/>
        <end position="205"/>
    </location>
</feature>
<evidence type="ECO:0000313" key="2">
    <source>
        <dbReference type="EMBL" id="KAK7402646.1"/>
    </source>
</evidence>
<feature type="compositionally biased region" description="Low complexity" evidence="1">
    <location>
        <begin position="127"/>
        <end position="141"/>
    </location>
</feature>
<organism evidence="2 3">
    <name type="scientific">Neonectria punicea</name>
    <dbReference type="NCBI Taxonomy" id="979145"/>
    <lineage>
        <taxon>Eukaryota</taxon>
        <taxon>Fungi</taxon>
        <taxon>Dikarya</taxon>
        <taxon>Ascomycota</taxon>
        <taxon>Pezizomycotina</taxon>
        <taxon>Sordariomycetes</taxon>
        <taxon>Hypocreomycetidae</taxon>
        <taxon>Hypocreales</taxon>
        <taxon>Nectriaceae</taxon>
        <taxon>Neonectria</taxon>
    </lineage>
</organism>
<accession>A0ABR1GL75</accession>
<comment type="caution">
    <text evidence="2">The sequence shown here is derived from an EMBL/GenBank/DDBJ whole genome shotgun (WGS) entry which is preliminary data.</text>
</comment>
<name>A0ABR1GL75_9HYPO</name>
<dbReference type="Proteomes" id="UP001498476">
    <property type="component" value="Unassembled WGS sequence"/>
</dbReference>
<feature type="compositionally biased region" description="Basic and acidic residues" evidence="1">
    <location>
        <begin position="101"/>
        <end position="124"/>
    </location>
</feature>
<dbReference type="EMBL" id="JAZAVJ010000290">
    <property type="protein sequence ID" value="KAK7402646.1"/>
    <property type="molecule type" value="Genomic_DNA"/>
</dbReference>